<gene>
    <name evidence="3" type="ORF">EDD27_9231</name>
</gene>
<dbReference type="RefSeq" id="WP_127938439.1">
    <property type="nucleotide sequence ID" value="NZ_SAUN01000001.1"/>
</dbReference>
<dbReference type="GO" id="GO:0006508">
    <property type="term" value="P:proteolysis"/>
    <property type="evidence" value="ECO:0007669"/>
    <property type="project" value="InterPro"/>
</dbReference>
<dbReference type="OrthoDB" id="128799at2"/>
<dbReference type="InterPro" id="IPR029058">
    <property type="entry name" value="AB_hydrolase_fold"/>
</dbReference>
<reference evidence="3 4" key="1">
    <citation type="submission" date="2019-01" db="EMBL/GenBank/DDBJ databases">
        <title>Sequencing the genomes of 1000 actinobacteria strains.</title>
        <authorList>
            <person name="Klenk H.-P."/>
        </authorList>
    </citation>
    <scope>NUCLEOTIDE SEQUENCE [LARGE SCALE GENOMIC DNA]</scope>
    <source>
        <strain evidence="3 4">DSM 43925</strain>
    </source>
</reference>
<proteinExistence type="predicted"/>
<feature type="domain" description="Peptidase S9 prolyl oligopeptidase catalytic" evidence="2">
    <location>
        <begin position="380"/>
        <end position="585"/>
    </location>
</feature>
<dbReference type="Proteomes" id="UP000284824">
    <property type="component" value="Unassembled WGS sequence"/>
</dbReference>
<accession>A0A438ML85</accession>
<dbReference type="AlphaFoldDB" id="A0A438ML85"/>
<comment type="caution">
    <text evidence="3">The sequence shown here is derived from an EMBL/GenBank/DDBJ whole genome shotgun (WGS) entry which is preliminary data.</text>
</comment>
<dbReference type="SUPFAM" id="SSF53474">
    <property type="entry name" value="alpha/beta-Hydrolases"/>
    <property type="match status" value="1"/>
</dbReference>
<dbReference type="PANTHER" id="PTHR42776">
    <property type="entry name" value="SERINE PEPTIDASE S9 FAMILY MEMBER"/>
    <property type="match status" value="1"/>
</dbReference>
<dbReference type="GO" id="GO:0004252">
    <property type="term" value="F:serine-type endopeptidase activity"/>
    <property type="evidence" value="ECO:0007669"/>
    <property type="project" value="TreeGrafter"/>
</dbReference>
<sequence length="588" mass="64358">MKAEERWQARFRASRMTLPSWARQAPNRSIYRSNATGKWEVYAWDRVAGTTRQVTDRPKGTAYSAIDPTGQWIYWFADTDGDEFGMWWRQPFTGGPDEPVAPGLPPGQPGGIALSTTGVAAISLAGEGTFRIHLVREGEPYRLLYEHTEAAWVCDMSLDGSLIAINHGEYGDFRHPALRVVRPSGETISEIYDGPGKGVIGLTFAPVLGDRRLLALHERRQRHEPLVWDPVTGEQREIWLRDPGELDAEWYDDGRGLLILREDRARSYLHRYDLAGGGLTPIDTPHGVIDAAAPRPGGHVEYSWSSASHPPVIRSSNGQVVVVNPGGPPAPPSVPVEDLDVEGEGGRIHALVSKPETGTAPYPAVFLLHHGPAEHDRDAFSPEVAAWVDAGFAVVRINYRGSTGYGSAWRDALHGDVGRIELADVAAVRSHVVERGIADPGRLVLAGSAWGGYLTLLGLGTQPDLWAAGIAAVPIACHQTSYEDEAESLRAYHRALLGGSPEEQPERYAASSPITYVDQVKAPLLILAGENDTRCPLRQIEKYVAKLAELGREHEVYTYDAIRGSLVVSERIAQIAAQLEFARKHVTH</sequence>
<keyword evidence="1" id="KW-0378">Hydrolase</keyword>
<protein>
    <submittedName>
        <fullName evidence="3">Prolyl oligopeptidase family protein</fullName>
    </submittedName>
</protein>
<evidence type="ECO:0000313" key="4">
    <source>
        <dbReference type="Proteomes" id="UP000284824"/>
    </source>
</evidence>
<evidence type="ECO:0000256" key="1">
    <source>
        <dbReference type="ARBA" id="ARBA00022801"/>
    </source>
</evidence>
<organism evidence="3 4">
    <name type="scientific">Nonomuraea polychroma</name>
    <dbReference type="NCBI Taxonomy" id="46176"/>
    <lineage>
        <taxon>Bacteria</taxon>
        <taxon>Bacillati</taxon>
        <taxon>Actinomycetota</taxon>
        <taxon>Actinomycetes</taxon>
        <taxon>Streptosporangiales</taxon>
        <taxon>Streptosporangiaceae</taxon>
        <taxon>Nonomuraea</taxon>
    </lineage>
</organism>
<dbReference type="PANTHER" id="PTHR42776:SF27">
    <property type="entry name" value="DIPEPTIDYL PEPTIDASE FAMILY MEMBER 6"/>
    <property type="match status" value="1"/>
</dbReference>
<dbReference type="Gene3D" id="3.40.50.1820">
    <property type="entry name" value="alpha/beta hydrolase"/>
    <property type="match status" value="1"/>
</dbReference>
<dbReference type="SUPFAM" id="SSF82171">
    <property type="entry name" value="DPP6 N-terminal domain-like"/>
    <property type="match status" value="1"/>
</dbReference>
<dbReference type="Pfam" id="PF00326">
    <property type="entry name" value="Peptidase_S9"/>
    <property type="match status" value="1"/>
</dbReference>
<keyword evidence="4" id="KW-1185">Reference proteome</keyword>
<name>A0A438ML85_9ACTN</name>
<evidence type="ECO:0000313" key="3">
    <source>
        <dbReference type="EMBL" id="RVX46355.1"/>
    </source>
</evidence>
<dbReference type="EMBL" id="SAUN01000001">
    <property type="protein sequence ID" value="RVX46355.1"/>
    <property type="molecule type" value="Genomic_DNA"/>
</dbReference>
<evidence type="ECO:0000259" key="2">
    <source>
        <dbReference type="Pfam" id="PF00326"/>
    </source>
</evidence>
<dbReference type="InterPro" id="IPR001375">
    <property type="entry name" value="Peptidase_S9_cat"/>
</dbReference>